<dbReference type="PANTHER" id="PTHR24351">
    <property type="entry name" value="RIBOSOMAL PROTEIN S6 KINASE"/>
    <property type="match status" value="1"/>
</dbReference>
<evidence type="ECO:0000256" key="5">
    <source>
        <dbReference type="ARBA" id="ARBA00022840"/>
    </source>
</evidence>
<keyword evidence="4" id="KW-0418">Kinase</keyword>
<accession>A0AAV9IDX7</accession>
<evidence type="ECO:0000256" key="1">
    <source>
        <dbReference type="ARBA" id="ARBA00022527"/>
    </source>
</evidence>
<dbReference type="GO" id="GO:0004674">
    <property type="term" value="F:protein serine/threonine kinase activity"/>
    <property type="evidence" value="ECO:0007669"/>
    <property type="project" value="UniProtKB-KW"/>
</dbReference>
<evidence type="ECO:0000313" key="8">
    <source>
        <dbReference type="Proteomes" id="UP001300502"/>
    </source>
</evidence>
<dbReference type="InterPro" id="IPR000719">
    <property type="entry name" value="Prot_kinase_dom"/>
</dbReference>
<keyword evidence="3" id="KW-0547">Nucleotide-binding</keyword>
<evidence type="ECO:0000256" key="3">
    <source>
        <dbReference type="ARBA" id="ARBA00022741"/>
    </source>
</evidence>
<keyword evidence="8" id="KW-1185">Reference proteome</keyword>
<dbReference type="EMBL" id="JANCYU010000030">
    <property type="protein sequence ID" value="KAK4525381.1"/>
    <property type="molecule type" value="Genomic_DNA"/>
</dbReference>
<keyword evidence="1" id="KW-0723">Serine/threonine-protein kinase</keyword>
<dbReference type="GO" id="GO:0005524">
    <property type="term" value="F:ATP binding"/>
    <property type="evidence" value="ECO:0007669"/>
    <property type="project" value="UniProtKB-KW"/>
</dbReference>
<sequence length="497" mass="55694">MKGSSSSTQLVPGFQTVRLLSEGTYSSVLLLKKIDNGVLYVLKIVPEFLSIDANQENHVEFERRVLATCNPHPFLVQHFEEWSPKVGSSLVLEYLPGGNLFTLWRQQRRFLTEKEILFYAAEISLALGRLHQFGYVCRDLKLESILLDELGHIHLTNFGVSGRLRGLKAVLPSKPETYGRLISIAAKNIDEQTKVSIKDLIFYVSPETLNGKGHNPCSDWWALGILLYCACVGKTPYEYLLLESDFWENCEATLRYAILNFQVGANHFPSCYSKELVDFICRLLDKNHLERLGSSSEDVEEVWKHPFLSRACKDAFLSKQVKPPFTLEPQNSLSVRRSSFLQRPFSSTSSSIRSTKPSSRMSLPEMFSRISSSPRVSLMDQDAVQGQQRASKEIKRILSEDGMKTKSVLSTLSGIGKSLKRTVLPSGRSRSNSLVLGMPFNASSVEPSPNISLDGKEPIVFGSFPSHKGESKDDRGHYIFPPGIGAIPWQPLRDANS</sequence>
<gene>
    <name evidence="7" type="ORF">GAYE_SCF12G3289</name>
</gene>
<dbReference type="Pfam" id="PF00069">
    <property type="entry name" value="Pkinase"/>
    <property type="match status" value="1"/>
</dbReference>
<keyword evidence="2" id="KW-0808">Transferase</keyword>
<dbReference type="SMART" id="SM00220">
    <property type="entry name" value="S_TKc"/>
    <property type="match status" value="1"/>
</dbReference>
<protein>
    <recommendedName>
        <fullName evidence="6">Protein kinase domain-containing protein</fullName>
    </recommendedName>
</protein>
<organism evidence="7 8">
    <name type="scientific">Galdieria yellowstonensis</name>
    <dbReference type="NCBI Taxonomy" id="3028027"/>
    <lineage>
        <taxon>Eukaryota</taxon>
        <taxon>Rhodophyta</taxon>
        <taxon>Bangiophyceae</taxon>
        <taxon>Galdieriales</taxon>
        <taxon>Galdieriaceae</taxon>
        <taxon>Galdieria</taxon>
    </lineage>
</organism>
<feature type="domain" description="Protein kinase" evidence="6">
    <location>
        <begin position="14"/>
        <end position="308"/>
    </location>
</feature>
<reference evidence="7 8" key="1">
    <citation type="submission" date="2022-07" db="EMBL/GenBank/DDBJ databases">
        <title>Genome-wide signatures of adaptation to extreme environments.</title>
        <authorList>
            <person name="Cho C.H."/>
            <person name="Yoon H.S."/>
        </authorList>
    </citation>
    <scope>NUCLEOTIDE SEQUENCE [LARGE SCALE GENOMIC DNA]</scope>
    <source>
        <strain evidence="7 8">108.79 E11</strain>
    </source>
</reference>
<comment type="caution">
    <text evidence="7">The sequence shown here is derived from an EMBL/GenBank/DDBJ whole genome shotgun (WGS) entry which is preliminary data.</text>
</comment>
<evidence type="ECO:0000256" key="4">
    <source>
        <dbReference type="ARBA" id="ARBA00022777"/>
    </source>
</evidence>
<evidence type="ECO:0000259" key="6">
    <source>
        <dbReference type="PROSITE" id="PS50011"/>
    </source>
</evidence>
<dbReference type="Proteomes" id="UP001300502">
    <property type="component" value="Unassembled WGS sequence"/>
</dbReference>
<dbReference type="Gene3D" id="1.10.510.10">
    <property type="entry name" value="Transferase(Phosphotransferase) domain 1"/>
    <property type="match status" value="1"/>
</dbReference>
<dbReference type="Gene3D" id="3.30.200.20">
    <property type="entry name" value="Phosphorylase Kinase, domain 1"/>
    <property type="match status" value="1"/>
</dbReference>
<dbReference type="SUPFAM" id="SSF56112">
    <property type="entry name" value="Protein kinase-like (PK-like)"/>
    <property type="match status" value="1"/>
</dbReference>
<dbReference type="PROSITE" id="PS50011">
    <property type="entry name" value="PROTEIN_KINASE_DOM"/>
    <property type="match status" value="1"/>
</dbReference>
<proteinExistence type="predicted"/>
<evidence type="ECO:0000313" key="7">
    <source>
        <dbReference type="EMBL" id="KAK4525381.1"/>
    </source>
</evidence>
<dbReference type="AlphaFoldDB" id="A0AAV9IDX7"/>
<evidence type="ECO:0000256" key="2">
    <source>
        <dbReference type="ARBA" id="ARBA00022679"/>
    </source>
</evidence>
<dbReference type="InterPro" id="IPR011009">
    <property type="entry name" value="Kinase-like_dom_sf"/>
</dbReference>
<keyword evidence="5" id="KW-0067">ATP-binding</keyword>
<name>A0AAV9IDX7_9RHOD</name>